<protein>
    <submittedName>
        <fullName evidence="2">DUF4301 domain-containing protein</fullName>
    </submittedName>
</protein>
<dbReference type="SUPFAM" id="SSF53448">
    <property type="entry name" value="Nucleotide-diphospho-sugar transferases"/>
    <property type="match status" value="1"/>
</dbReference>
<dbReference type="Proteomes" id="UP000248688">
    <property type="component" value="Chromosome"/>
</dbReference>
<dbReference type="InterPro" id="IPR029044">
    <property type="entry name" value="Nucleotide-diphossugar_trans"/>
</dbReference>
<feature type="domain" description="DUF4301" evidence="1">
    <location>
        <begin position="6"/>
        <end position="505"/>
    </location>
</feature>
<keyword evidence="3" id="KW-1185">Reference proteome</keyword>
<dbReference type="KEGG" id="est:DN752_21715"/>
<evidence type="ECO:0000313" key="2">
    <source>
        <dbReference type="EMBL" id="AWW32554.1"/>
    </source>
</evidence>
<dbReference type="OrthoDB" id="5572060at2"/>
<reference evidence="2 3" key="1">
    <citation type="submission" date="2018-06" db="EMBL/GenBank/DDBJ databases">
        <title>Echinicola strongylocentroti sp. nov., isolated from a sea urchin Strongylocentrotus intermedius.</title>
        <authorList>
            <person name="Bae S.S."/>
        </authorList>
    </citation>
    <scope>NUCLEOTIDE SEQUENCE [LARGE SCALE GENOMIC DNA]</scope>
    <source>
        <strain evidence="2 3">MEBiC08714</strain>
    </source>
</reference>
<gene>
    <name evidence="2" type="ORF">DN752_21715</name>
</gene>
<dbReference type="InterPro" id="IPR025393">
    <property type="entry name" value="DUF4301"/>
</dbReference>
<organism evidence="2 3">
    <name type="scientific">Echinicola strongylocentroti</name>
    <dbReference type="NCBI Taxonomy" id="1795355"/>
    <lineage>
        <taxon>Bacteria</taxon>
        <taxon>Pseudomonadati</taxon>
        <taxon>Bacteroidota</taxon>
        <taxon>Cytophagia</taxon>
        <taxon>Cytophagales</taxon>
        <taxon>Cyclobacteriaceae</taxon>
        <taxon>Echinicola</taxon>
    </lineage>
</organism>
<sequence>MIEEAVKEKIALQGRDPEKIEAQIVSFKNGFPFLAIDEPATIGNGIEEITEEQISAYEESYPSMTAEKELVKFVPASGAATRMFKNLFAYLESEDQSLEANPFVKTFISNLSSFAFYKDLKEKLSEKGKSIDVLLDSGDYATIITYLLSDEGLGYGKLPKGLLKFHNYEEGSRTPVYEHFIEGLQYGLGKNNTVRLHFTVSPEHQVRFEAKVNELKKTLTEKYGVNFDVTFSQQKPSTDTIAVNMDNTPFMEDNGEILFRPAGHGALLENLNEIDADLIFIKNIDNVVPDHLKETTKKFKIVIASILLETQEKLFGLLRKLHKDPNKEVINTAEAFLENDLGLRLSPQFNKLLDSEKIDFLKTKLNRPLRVCGMVENTGEPGGGPFWVKDKDGSFSLQIGETAQLDLNDSKTTKIFRSSSHFNPTDLVCGVKDYEGNKFDLLQYRDPETGFITQKSKNGKDLKAQELPGLWNGSMADWNSIFVEVPLATFNPVKTINDLLREQHQSS</sequence>
<proteinExistence type="predicted"/>
<dbReference type="RefSeq" id="WP_112785927.1">
    <property type="nucleotide sequence ID" value="NZ_CP030041.1"/>
</dbReference>
<dbReference type="Pfam" id="PF14134">
    <property type="entry name" value="DUF4301"/>
    <property type="match status" value="1"/>
</dbReference>
<evidence type="ECO:0000259" key="1">
    <source>
        <dbReference type="Pfam" id="PF14134"/>
    </source>
</evidence>
<name>A0A2Z4INX7_9BACT</name>
<dbReference type="EMBL" id="CP030041">
    <property type="protein sequence ID" value="AWW32554.1"/>
    <property type="molecule type" value="Genomic_DNA"/>
</dbReference>
<evidence type="ECO:0000313" key="3">
    <source>
        <dbReference type="Proteomes" id="UP000248688"/>
    </source>
</evidence>
<accession>A0A2Z4INX7</accession>
<dbReference type="AlphaFoldDB" id="A0A2Z4INX7"/>